<dbReference type="AlphaFoldDB" id="K5CB57"/>
<reference evidence="2 3" key="1">
    <citation type="journal article" date="2013" name="Mar. Genomics">
        <title>Expression of sulfatases in Rhodopirellula baltica and the diversity of sulfatases in the genus Rhodopirellula.</title>
        <authorList>
            <person name="Wegner C.E."/>
            <person name="Richter-Heitmann T."/>
            <person name="Klindworth A."/>
            <person name="Klockow C."/>
            <person name="Richter M."/>
            <person name="Achstetter T."/>
            <person name="Glockner F.O."/>
            <person name="Harder J."/>
        </authorList>
    </citation>
    <scope>NUCLEOTIDE SEQUENCE [LARGE SCALE GENOMIC DNA]</scope>
    <source>
        <strain evidence="2 3">SH28</strain>
    </source>
</reference>
<dbReference type="Gene3D" id="2.60.120.380">
    <property type="match status" value="2"/>
</dbReference>
<protein>
    <submittedName>
        <fullName evidence="2">Peptidase domain protein</fullName>
    </submittedName>
</protein>
<dbReference type="Pfam" id="PF04151">
    <property type="entry name" value="PPC"/>
    <property type="match status" value="1"/>
</dbReference>
<dbReference type="PATRIC" id="fig|993517.3.peg.4391"/>
<dbReference type="Proteomes" id="UP000007993">
    <property type="component" value="Unassembled WGS sequence"/>
</dbReference>
<name>K5CB57_RHOBT</name>
<gene>
    <name evidence="2" type="ORF">RBSH_04042</name>
</gene>
<dbReference type="InterPro" id="IPR007280">
    <property type="entry name" value="Peptidase_C_arc/bac"/>
</dbReference>
<feature type="domain" description="Peptidase C-terminal archaeal/bacterial" evidence="1">
    <location>
        <begin position="351"/>
        <end position="421"/>
    </location>
</feature>
<sequence length="569" mass="61358">MRHSLNSINRKCGDKSILRSRDAGCSVVFAALRHRLTWMLVSCCFTPQWAHAQIKLDRVFPPAVAVGAETAVTAEGTFPNWPPNIDCDVDQVSVSAGEESGKLTIKVADDASSGVAWIRFHDDQSMTGLVPLVLSTADVFSETEPNDKRSQANPIELPTLVAGRLAKGGDSDAYRVSLKSGQTLVVSATANQVLKSPMDAVLQLTDLRGNVLYHSDDARGLDPQIVYPTDSDQDLLIRIFAFPETPNSTIGYAGSASFLYTLDVTTGPFVDHVAANEKRAIAFGYNLEDQTATVLDIAENLSPPIATIPGALGWSWVPPVDEAVHRVLPGDEFGGTLPALMFGHFTKADETHHYSFTADKGKKYRAEVRSKADGFLLDSKLTITDPKSGKTLASNDDVSSGGYDAGVDFTAAEDGPIDVAISEMLGEFGPRHFYQLSIRESKPECQLSIAEDHFVVTQAKPLELSVSVNRKAGFQSKIRIAATDLPEGIQAEPVVSEPKGDTAKTIKLKVTAADNAIGHGRFRIVGTILDADDQPTKETIQATYDLRPSVPLTKFWLTVPPVPAKEASP</sequence>
<evidence type="ECO:0000259" key="1">
    <source>
        <dbReference type="Pfam" id="PF04151"/>
    </source>
</evidence>
<dbReference type="EMBL" id="AMCW01000117">
    <property type="protein sequence ID" value="EKK00595.1"/>
    <property type="molecule type" value="Genomic_DNA"/>
</dbReference>
<accession>K5CB57</accession>
<organism evidence="2 3">
    <name type="scientific">Rhodopirellula baltica SH28</name>
    <dbReference type="NCBI Taxonomy" id="993517"/>
    <lineage>
        <taxon>Bacteria</taxon>
        <taxon>Pseudomonadati</taxon>
        <taxon>Planctomycetota</taxon>
        <taxon>Planctomycetia</taxon>
        <taxon>Pirellulales</taxon>
        <taxon>Pirellulaceae</taxon>
        <taxon>Rhodopirellula</taxon>
    </lineage>
</organism>
<comment type="caution">
    <text evidence="2">The sequence shown here is derived from an EMBL/GenBank/DDBJ whole genome shotgun (WGS) entry which is preliminary data.</text>
</comment>
<proteinExistence type="predicted"/>
<evidence type="ECO:0000313" key="2">
    <source>
        <dbReference type="EMBL" id="EKK00595.1"/>
    </source>
</evidence>
<dbReference type="SUPFAM" id="SSF89260">
    <property type="entry name" value="Collagen-binding domain"/>
    <property type="match status" value="1"/>
</dbReference>
<evidence type="ECO:0000313" key="3">
    <source>
        <dbReference type="Proteomes" id="UP000007993"/>
    </source>
</evidence>